<dbReference type="Proteomes" id="UP001273209">
    <property type="component" value="Unassembled WGS sequence"/>
</dbReference>
<dbReference type="GeneID" id="87919457"/>
<feature type="domain" description="DUF6590" evidence="1">
    <location>
        <begin position="338"/>
        <end position="444"/>
    </location>
</feature>
<evidence type="ECO:0000313" key="3">
    <source>
        <dbReference type="Proteomes" id="UP001273209"/>
    </source>
</evidence>
<dbReference type="AlphaFoldDB" id="A0AAE1IGV7"/>
<evidence type="ECO:0000313" key="2">
    <source>
        <dbReference type="EMBL" id="KAK4074482.1"/>
    </source>
</evidence>
<dbReference type="EMBL" id="JAWRVG010000017">
    <property type="protein sequence ID" value="KAK4074482.1"/>
    <property type="molecule type" value="Genomic_DNA"/>
</dbReference>
<protein>
    <recommendedName>
        <fullName evidence="1">DUF6590 domain-containing protein</fullName>
    </recommendedName>
</protein>
<proteinExistence type="predicted"/>
<comment type="caution">
    <text evidence="2">The sequence shown here is derived from an EMBL/GenBank/DDBJ whole genome shotgun (WGS) entry which is preliminary data.</text>
</comment>
<accession>A0AAE1IGV7</accession>
<gene>
    <name evidence="2" type="ORF">Triagg1_5078</name>
</gene>
<reference evidence="2" key="1">
    <citation type="submission" date="2023-11" db="EMBL/GenBank/DDBJ databases">
        <title>The genome sequences of three competitors of mushroom-forming fungi.</title>
        <authorList>
            <person name="Beijen E."/>
            <person name="Ohm R.A."/>
        </authorList>
    </citation>
    <scope>NUCLEOTIDE SEQUENCE</scope>
    <source>
        <strain evidence="2">CBS 100526</strain>
    </source>
</reference>
<sequence>MSLGFSLGDFIAVAQLAYQLSKMLSESKGAAEEYRTLITELDVVHRVLLQVNDLRASNQLSQATVNALLFTVNSTRELIGSFLDSHSAYSSSLKPGGSGNPIKDMLIKGSVELRPRMGRPTQWKDIRTFGSIYSTATALDQVWIKEFEMQKKPISFFRPGQIFAAQITSRLSFENKRAFRKVDFGNLPLAPIPKLKAVADREQLEDMIKRLTQIRQLPLDRMTRYCRDIPGDRKSVQCLLCGQNSRILQDYWATQHFRACHKEYYFGLKQDENSANLKVIPWKKQLKKLPHSTSTEFSAEKWIVLEDITIDVPIQEDWDFSGWDISQQYYLDVGGPIMIQRFVVVREDNKCCLCLGIHTYMKQGCGNQSDQELHGVLSSEKSPPPLAPNETKVILSPVRMKPDHPSLALSNTARIHYGRAYEISHAIPVQPLGLIHPASMEVLINQFEANVTRLQPGEDLGDEWEEDMPENINSQQKVEDVTPSIKGAYTRRNIVKDMRRSMKKVLGPKLPPPSGMYHVRDEHFDERRIL</sequence>
<dbReference type="InterPro" id="IPR046497">
    <property type="entry name" value="DUF6590"/>
</dbReference>
<keyword evidence="3" id="KW-1185">Reference proteome</keyword>
<organism evidence="2 3">
    <name type="scientific">Trichoderma aggressivum f. europaeum</name>
    <dbReference type="NCBI Taxonomy" id="173218"/>
    <lineage>
        <taxon>Eukaryota</taxon>
        <taxon>Fungi</taxon>
        <taxon>Dikarya</taxon>
        <taxon>Ascomycota</taxon>
        <taxon>Pezizomycotina</taxon>
        <taxon>Sordariomycetes</taxon>
        <taxon>Hypocreomycetidae</taxon>
        <taxon>Hypocreales</taxon>
        <taxon>Hypocreaceae</taxon>
        <taxon>Trichoderma</taxon>
    </lineage>
</organism>
<evidence type="ECO:0000259" key="1">
    <source>
        <dbReference type="Pfam" id="PF20233"/>
    </source>
</evidence>
<dbReference type="RefSeq" id="XP_062755903.1">
    <property type="nucleotide sequence ID" value="XM_062899552.1"/>
</dbReference>
<dbReference type="Pfam" id="PF20233">
    <property type="entry name" value="DUF6590"/>
    <property type="match status" value="1"/>
</dbReference>
<name>A0AAE1IGV7_9HYPO</name>